<name>A0A1I1JFZ1_9HYPH</name>
<dbReference type="AlphaFoldDB" id="A0A1I1JFZ1"/>
<evidence type="ECO:0000313" key="1">
    <source>
        <dbReference type="EMBL" id="SFC47071.1"/>
    </source>
</evidence>
<dbReference type="STRING" id="728005.SAMN04488059_105185"/>
<sequence length="46" mass="5416">MQVPTERENAREDRIDPMWSADEDERRLAIYRRAAAGARKTLTLKQ</sequence>
<accession>A0A1I1JFZ1</accession>
<gene>
    <name evidence="1" type="ORF">SAMN04488059_105185</name>
</gene>
<proteinExistence type="predicted"/>
<protein>
    <submittedName>
        <fullName evidence="1">Uncharacterized protein</fullName>
    </submittedName>
</protein>
<dbReference type="EMBL" id="FOMB01000005">
    <property type="protein sequence ID" value="SFC47071.1"/>
    <property type="molecule type" value="Genomic_DNA"/>
</dbReference>
<reference evidence="1 2" key="1">
    <citation type="submission" date="2016-10" db="EMBL/GenBank/DDBJ databases">
        <authorList>
            <person name="de Groot N.N."/>
        </authorList>
    </citation>
    <scope>NUCLEOTIDE SEQUENCE [LARGE SCALE GENOMIC DNA]</scope>
    <source>
        <strain evidence="1 2">CGMCC 1.10210</strain>
    </source>
</reference>
<organism evidence="1 2">
    <name type="scientific">Devosia psychrophila</name>
    <dbReference type="NCBI Taxonomy" id="728005"/>
    <lineage>
        <taxon>Bacteria</taxon>
        <taxon>Pseudomonadati</taxon>
        <taxon>Pseudomonadota</taxon>
        <taxon>Alphaproteobacteria</taxon>
        <taxon>Hyphomicrobiales</taxon>
        <taxon>Devosiaceae</taxon>
        <taxon>Devosia</taxon>
    </lineage>
</organism>
<evidence type="ECO:0000313" key="2">
    <source>
        <dbReference type="Proteomes" id="UP000182258"/>
    </source>
</evidence>
<dbReference type="RefSeq" id="WP_158409528.1">
    <property type="nucleotide sequence ID" value="NZ_FOMB01000005.1"/>
</dbReference>
<dbReference type="Proteomes" id="UP000182258">
    <property type="component" value="Unassembled WGS sequence"/>
</dbReference>